<evidence type="ECO:0000256" key="1">
    <source>
        <dbReference type="ARBA" id="ARBA00004141"/>
    </source>
</evidence>
<evidence type="ECO:0000256" key="2">
    <source>
        <dbReference type="ARBA" id="ARBA00005268"/>
    </source>
</evidence>
<sequence>MSSNNDSTSDGGQNNPAGAPDLTLVNVATAAGFILLNCAVSLFLGLKLEKSLVIATIRCSIQLSLMAYVLEDVFRAENPFVVMAMTVVLVFLGAYETVYNKSKQCYRGMYVSVLASTAFSTLFIGIIGTKWAMNETPFWAPQTFIPTIGMLLGNLLSGIAVALNSCLTNVDDNKERLDTYLAFGASRWEAGRSIAVDAIRVAMLPTINQMSVIGLIAIPGMMSGSILGGAPIMNAVRYQQIIMFMISAATALGVLGSVIFCIQVLIDRCDRLRPERILDGSPSILYDIKYLLVKSYHGLKYLLCCHYCRHRHPTKDQDDHNWNGLEQDNGDDDQRQPLLQ</sequence>
<keyword evidence="9" id="KW-1185">Reference proteome</keyword>
<dbReference type="Proteomes" id="UP000078561">
    <property type="component" value="Unassembled WGS sequence"/>
</dbReference>
<accession>A0A168QBN8</accession>
<evidence type="ECO:0000313" key="8">
    <source>
        <dbReference type="EMBL" id="SAM04207.1"/>
    </source>
</evidence>
<evidence type="ECO:0000256" key="6">
    <source>
        <dbReference type="SAM" id="MobiDB-lite"/>
    </source>
</evidence>
<dbReference type="InterPro" id="IPR005226">
    <property type="entry name" value="UPF0014_fam"/>
</dbReference>
<dbReference type="OrthoDB" id="432685at2759"/>
<dbReference type="GO" id="GO:0005886">
    <property type="term" value="C:plasma membrane"/>
    <property type="evidence" value="ECO:0007669"/>
    <property type="project" value="TreeGrafter"/>
</dbReference>
<reference evidence="8" key="1">
    <citation type="submission" date="2016-04" db="EMBL/GenBank/DDBJ databases">
        <authorList>
            <person name="Evans L.H."/>
            <person name="Alamgir A."/>
            <person name="Owens N."/>
            <person name="Weber N.D."/>
            <person name="Virtaneva K."/>
            <person name="Barbian K."/>
            <person name="Babar A."/>
            <person name="Rosenke K."/>
        </authorList>
    </citation>
    <scope>NUCLEOTIDE SEQUENCE [LARGE SCALE GENOMIC DNA]</scope>
    <source>
        <strain evidence="8">CBS 101.48</strain>
    </source>
</reference>
<gene>
    <name evidence="8" type="primary">ABSGL_10067.1 scaffold 11786</name>
</gene>
<evidence type="ECO:0000256" key="4">
    <source>
        <dbReference type="ARBA" id="ARBA00022989"/>
    </source>
</evidence>
<feature type="transmembrane region" description="Helical" evidence="7">
    <location>
        <begin position="24"/>
        <end position="44"/>
    </location>
</feature>
<dbReference type="Pfam" id="PF03649">
    <property type="entry name" value="UPF0014"/>
    <property type="match status" value="1"/>
</dbReference>
<dbReference type="EMBL" id="LT554351">
    <property type="protein sequence ID" value="SAM04207.1"/>
    <property type="molecule type" value="Genomic_DNA"/>
</dbReference>
<dbReference type="PANTHER" id="PTHR30028">
    <property type="entry name" value="UPF0014 INNER MEMBRANE PROTEIN YBBM-RELATED"/>
    <property type="match status" value="1"/>
</dbReference>
<evidence type="ECO:0000256" key="7">
    <source>
        <dbReference type="SAM" id="Phobius"/>
    </source>
</evidence>
<feature type="region of interest" description="Disordered" evidence="6">
    <location>
        <begin position="318"/>
        <end position="340"/>
    </location>
</feature>
<protein>
    <submittedName>
        <fullName evidence="8">Uncharacterized protein</fullName>
    </submittedName>
</protein>
<comment type="similarity">
    <text evidence="2">Belongs to the UPF0014 family.</text>
</comment>
<feature type="transmembrane region" description="Helical" evidence="7">
    <location>
        <begin position="212"/>
        <end position="235"/>
    </location>
</feature>
<feature type="transmembrane region" description="Helical" evidence="7">
    <location>
        <begin position="144"/>
        <end position="167"/>
    </location>
</feature>
<name>A0A168QBN8_ABSGL</name>
<organism evidence="8">
    <name type="scientific">Absidia glauca</name>
    <name type="common">Pin mould</name>
    <dbReference type="NCBI Taxonomy" id="4829"/>
    <lineage>
        <taxon>Eukaryota</taxon>
        <taxon>Fungi</taxon>
        <taxon>Fungi incertae sedis</taxon>
        <taxon>Mucoromycota</taxon>
        <taxon>Mucoromycotina</taxon>
        <taxon>Mucoromycetes</taxon>
        <taxon>Mucorales</taxon>
        <taxon>Cunninghamellaceae</taxon>
        <taxon>Absidia</taxon>
    </lineage>
</organism>
<evidence type="ECO:0000313" key="9">
    <source>
        <dbReference type="Proteomes" id="UP000078561"/>
    </source>
</evidence>
<dbReference type="AlphaFoldDB" id="A0A168QBN8"/>
<keyword evidence="4 7" id="KW-1133">Transmembrane helix</keyword>
<dbReference type="OMA" id="PWYEPQY"/>
<dbReference type="InParanoid" id="A0A168QBN8"/>
<comment type="subcellular location">
    <subcellularLocation>
        <location evidence="1">Membrane</location>
        <topology evidence="1">Multi-pass membrane protein</topology>
    </subcellularLocation>
</comment>
<keyword evidence="5 7" id="KW-0472">Membrane</keyword>
<evidence type="ECO:0000256" key="5">
    <source>
        <dbReference type="ARBA" id="ARBA00023136"/>
    </source>
</evidence>
<dbReference type="PANTHER" id="PTHR30028:SF0">
    <property type="entry name" value="PROTEIN ALUMINUM SENSITIVE 3"/>
    <property type="match status" value="1"/>
</dbReference>
<proteinExistence type="inferred from homology"/>
<keyword evidence="3 7" id="KW-0812">Transmembrane</keyword>
<feature type="transmembrane region" description="Helical" evidence="7">
    <location>
        <begin position="80"/>
        <end position="98"/>
    </location>
</feature>
<feature type="transmembrane region" description="Helical" evidence="7">
    <location>
        <begin position="241"/>
        <end position="266"/>
    </location>
</feature>
<evidence type="ECO:0000256" key="3">
    <source>
        <dbReference type="ARBA" id="ARBA00022692"/>
    </source>
</evidence>
<feature type="transmembrane region" description="Helical" evidence="7">
    <location>
        <begin position="110"/>
        <end position="132"/>
    </location>
</feature>
<feature type="transmembrane region" description="Helical" evidence="7">
    <location>
        <begin position="51"/>
        <end position="68"/>
    </location>
</feature>